<organism evidence="1 2">
    <name type="scientific">Bauhinia variegata</name>
    <name type="common">Purple orchid tree</name>
    <name type="synonym">Phanera variegata</name>
    <dbReference type="NCBI Taxonomy" id="167791"/>
    <lineage>
        <taxon>Eukaryota</taxon>
        <taxon>Viridiplantae</taxon>
        <taxon>Streptophyta</taxon>
        <taxon>Embryophyta</taxon>
        <taxon>Tracheophyta</taxon>
        <taxon>Spermatophyta</taxon>
        <taxon>Magnoliopsida</taxon>
        <taxon>eudicotyledons</taxon>
        <taxon>Gunneridae</taxon>
        <taxon>Pentapetalae</taxon>
        <taxon>rosids</taxon>
        <taxon>fabids</taxon>
        <taxon>Fabales</taxon>
        <taxon>Fabaceae</taxon>
        <taxon>Cercidoideae</taxon>
        <taxon>Cercideae</taxon>
        <taxon>Bauhiniinae</taxon>
        <taxon>Bauhinia</taxon>
    </lineage>
</organism>
<keyword evidence="2" id="KW-1185">Reference proteome</keyword>
<dbReference type="Proteomes" id="UP000828941">
    <property type="component" value="Chromosome 2"/>
</dbReference>
<dbReference type="EMBL" id="CM039427">
    <property type="protein sequence ID" value="KAI4353035.1"/>
    <property type="molecule type" value="Genomic_DNA"/>
</dbReference>
<sequence length="106" mass="12175">MDNDACLPLNAVNSYYFQCMIDAIASMGAGYKGPNCHSLRGREFTDQVLDSRFWRECAVIDKISETLIHVLRLVDSEGNPAMGYLYAAIHKARDEMIKRFQRRKKQ</sequence>
<protein>
    <submittedName>
        <fullName evidence="1">Uncharacterized protein</fullName>
    </submittedName>
</protein>
<accession>A0ACB9PWD4</accession>
<comment type="caution">
    <text evidence="1">The sequence shown here is derived from an EMBL/GenBank/DDBJ whole genome shotgun (WGS) entry which is preliminary data.</text>
</comment>
<evidence type="ECO:0000313" key="2">
    <source>
        <dbReference type="Proteomes" id="UP000828941"/>
    </source>
</evidence>
<gene>
    <name evidence="1" type="ORF">L6164_002013</name>
</gene>
<proteinExistence type="predicted"/>
<reference evidence="1 2" key="1">
    <citation type="journal article" date="2022" name="DNA Res.">
        <title>Chromosomal-level genome assembly of the orchid tree Bauhinia variegata (Leguminosae; Cercidoideae) supports the allotetraploid origin hypothesis of Bauhinia.</title>
        <authorList>
            <person name="Zhong Y."/>
            <person name="Chen Y."/>
            <person name="Zheng D."/>
            <person name="Pang J."/>
            <person name="Liu Y."/>
            <person name="Luo S."/>
            <person name="Meng S."/>
            <person name="Qian L."/>
            <person name="Wei D."/>
            <person name="Dai S."/>
            <person name="Zhou R."/>
        </authorList>
    </citation>
    <scope>NUCLEOTIDE SEQUENCE [LARGE SCALE GENOMIC DNA]</scope>
    <source>
        <strain evidence="1">BV-YZ2020</strain>
    </source>
</reference>
<name>A0ACB9PWD4_BAUVA</name>
<evidence type="ECO:0000313" key="1">
    <source>
        <dbReference type="EMBL" id="KAI4353035.1"/>
    </source>
</evidence>